<organism evidence="1 2">
    <name type="scientific">Sediminibacterium goheungense</name>
    <dbReference type="NCBI Taxonomy" id="1086393"/>
    <lineage>
        <taxon>Bacteria</taxon>
        <taxon>Pseudomonadati</taxon>
        <taxon>Bacteroidota</taxon>
        <taxon>Chitinophagia</taxon>
        <taxon>Chitinophagales</taxon>
        <taxon>Chitinophagaceae</taxon>
        <taxon>Sediminibacterium</taxon>
    </lineage>
</organism>
<protein>
    <submittedName>
        <fullName evidence="1">Uncharacterized protein</fullName>
    </submittedName>
</protein>
<gene>
    <name evidence="1" type="ORF">BC659_2318</name>
</gene>
<dbReference type="RefSeq" id="WP_133474873.1">
    <property type="nucleotide sequence ID" value="NZ_SNWP01000011.1"/>
</dbReference>
<proteinExistence type="predicted"/>
<name>A0A4R6IWD4_9BACT</name>
<comment type="caution">
    <text evidence="1">The sequence shown here is derived from an EMBL/GenBank/DDBJ whole genome shotgun (WGS) entry which is preliminary data.</text>
</comment>
<evidence type="ECO:0000313" key="2">
    <source>
        <dbReference type="Proteomes" id="UP000295741"/>
    </source>
</evidence>
<keyword evidence="2" id="KW-1185">Reference proteome</keyword>
<dbReference type="OrthoDB" id="852824at2"/>
<accession>A0A4R6IWD4</accession>
<dbReference type="Proteomes" id="UP000295741">
    <property type="component" value="Unassembled WGS sequence"/>
</dbReference>
<dbReference type="AlphaFoldDB" id="A0A4R6IWD4"/>
<reference evidence="1 2" key="1">
    <citation type="submission" date="2019-03" db="EMBL/GenBank/DDBJ databases">
        <title>Genomic Encyclopedia of Archaeal and Bacterial Type Strains, Phase II (KMG-II): from individual species to whole genera.</title>
        <authorList>
            <person name="Goeker M."/>
        </authorList>
    </citation>
    <scope>NUCLEOTIDE SEQUENCE [LARGE SCALE GENOMIC DNA]</scope>
    <source>
        <strain evidence="1 2">DSM 28323</strain>
    </source>
</reference>
<sequence>MKHTFIIILFLAFSAMSYGQDFKKNIATAQTNYTAGNLQDAHFALLQMMQDLDITIGKEVLKLFPASLDSLTAVGKTDNVYGSSQFTGVTIEKNYGQFAKKASLNVVINSPLLNALNAYISSPLMAGFGGDPNTKIVKVGSYKARLNKDADDENTYRLEVPLSNALLSLKISNSNEAEIMSLATQLPIAKMASLLQ</sequence>
<evidence type="ECO:0000313" key="1">
    <source>
        <dbReference type="EMBL" id="TDO27002.1"/>
    </source>
</evidence>
<dbReference type="EMBL" id="SNWP01000011">
    <property type="protein sequence ID" value="TDO27002.1"/>
    <property type="molecule type" value="Genomic_DNA"/>
</dbReference>